<dbReference type="Proteomes" id="UP001419910">
    <property type="component" value="Unassembled WGS sequence"/>
</dbReference>
<evidence type="ECO:0000313" key="3">
    <source>
        <dbReference type="EMBL" id="MEN2789238.1"/>
    </source>
</evidence>
<dbReference type="InterPro" id="IPR007844">
    <property type="entry name" value="AsmA"/>
</dbReference>
<dbReference type="InterPro" id="IPR052894">
    <property type="entry name" value="AsmA-related"/>
</dbReference>
<evidence type="ECO:0000259" key="2">
    <source>
        <dbReference type="Pfam" id="PF05170"/>
    </source>
</evidence>
<sequence>MTRTGTKRPSVRPDAMIPLPFLAGRRLHIAAGVVVGLLAIGLITLAMMPWGAFKPSIERGLSDRFGRPVTIGAVERVDSFSFTPTVEIHNLRIPQAAWAGTGDLARIERLRVRFSAFQLLFGRFRPGTIDVDGAHLVLVRDADRRNNWTRPGDAKSGGSSPLALKGLRIAHSMILYRDAFQDRSFAVKISADAATGVTIKGTGTVRGEAVTLAARGAAIEQASGKPWPFHAAIDGAALTMTANGTADGPLDLAHMTLDVTARADDLKFVDAIIEAGLFGTKPVQLAAHVRRDGTAWKVGSINGRIGSSDIVGHLDVDKVDGRTKLKGEVTSNALDFDDFASRAGAAAAAAERQQIGPRLVPDTRINIRKITHSDGTIVFTARHLVGHGNSALAAMHGTLTLDHQLMTIAPFTLQLTRGAITGSMRVDQRGGRPVPLVTIDLAMRGSSIAALAGGGGEVDGRVDGRVTLIGTGSTIREAVGASDGMIGLVARDGALPAKVASQLGFDAVRGLFGSGDDEAGLRCVVLRLAVRGGVGTADPFLIDTTASQANGQGTISFPSEAMALRLVGTPKGNVIIKLPGAIIVGGTIREPHVGVTPGVKSVGNIFKAIGRAISGDNGPRATDADCEGLARRALGG</sequence>
<keyword evidence="1" id="KW-0812">Transmembrane</keyword>
<dbReference type="RefSeq" id="WP_343891892.1">
    <property type="nucleotide sequence ID" value="NZ_BAAAEH010000047.1"/>
</dbReference>
<dbReference type="PANTHER" id="PTHR30441:SF4">
    <property type="entry name" value="PROTEIN ASMA"/>
    <property type="match status" value="1"/>
</dbReference>
<evidence type="ECO:0000256" key="1">
    <source>
        <dbReference type="SAM" id="Phobius"/>
    </source>
</evidence>
<dbReference type="PANTHER" id="PTHR30441">
    <property type="entry name" value="DUF748 DOMAIN-CONTAINING PROTEIN"/>
    <property type="match status" value="1"/>
</dbReference>
<gene>
    <name evidence="3" type="ORF">ABC974_06345</name>
</gene>
<keyword evidence="1" id="KW-1133">Transmembrane helix</keyword>
<keyword evidence="4" id="KW-1185">Reference proteome</keyword>
<organism evidence="3 4">
    <name type="scientific">Sphingomonas oligophenolica</name>
    <dbReference type="NCBI Taxonomy" id="301154"/>
    <lineage>
        <taxon>Bacteria</taxon>
        <taxon>Pseudomonadati</taxon>
        <taxon>Pseudomonadota</taxon>
        <taxon>Alphaproteobacteria</taxon>
        <taxon>Sphingomonadales</taxon>
        <taxon>Sphingomonadaceae</taxon>
        <taxon>Sphingomonas</taxon>
    </lineage>
</organism>
<feature type="domain" description="AsmA" evidence="2">
    <location>
        <begin position="208"/>
        <end position="513"/>
    </location>
</feature>
<dbReference type="Pfam" id="PF05170">
    <property type="entry name" value="AsmA"/>
    <property type="match status" value="2"/>
</dbReference>
<name>A0ABU9Y0A1_9SPHN</name>
<feature type="transmembrane region" description="Helical" evidence="1">
    <location>
        <begin position="29"/>
        <end position="53"/>
    </location>
</feature>
<protein>
    <submittedName>
        <fullName evidence="3">AsmA family protein</fullName>
    </submittedName>
</protein>
<accession>A0ABU9Y0A1</accession>
<evidence type="ECO:0000313" key="4">
    <source>
        <dbReference type="Proteomes" id="UP001419910"/>
    </source>
</evidence>
<feature type="domain" description="AsmA" evidence="2">
    <location>
        <begin position="37"/>
        <end position="154"/>
    </location>
</feature>
<keyword evidence="1" id="KW-0472">Membrane</keyword>
<comment type="caution">
    <text evidence="3">The sequence shown here is derived from an EMBL/GenBank/DDBJ whole genome shotgun (WGS) entry which is preliminary data.</text>
</comment>
<dbReference type="EMBL" id="JBDIME010000003">
    <property type="protein sequence ID" value="MEN2789238.1"/>
    <property type="molecule type" value="Genomic_DNA"/>
</dbReference>
<proteinExistence type="predicted"/>
<reference evidence="3 4" key="1">
    <citation type="submission" date="2024-05" db="EMBL/GenBank/DDBJ databases">
        <authorList>
            <person name="Liu Q."/>
            <person name="Xin Y.-H."/>
        </authorList>
    </citation>
    <scope>NUCLEOTIDE SEQUENCE [LARGE SCALE GENOMIC DNA]</scope>
    <source>
        <strain evidence="3 4">CGMCC 1.10181</strain>
    </source>
</reference>